<accession>A0ABZ2ZBY3</accession>
<dbReference type="EMBL" id="CP150096">
    <property type="protein sequence ID" value="WZN48221.1"/>
    <property type="molecule type" value="Genomic_DNA"/>
</dbReference>
<sequence>MSAHISQAADRQAITGEHEAYLKSQRFHADKTLIETYRSLLDATTARFKKHFGDPGGKQDENV</sequence>
<gene>
    <name evidence="1" type="ORF">WJU22_08535</name>
</gene>
<dbReference type="Proteomes" id="UP001449657">
    <property type="component" value="Chromosome"/>
</dbReference>
<evidence type="ECO:0000313" key="2">
    <source>
        <dbReference type="Proteomes" id="UP001449657"/>
    </source>
</evidence>
<evidence type="ECO:0000313" key="1">
    <source>
        <dbReference type="EMBL" id="WZN48221.1"/>
    </source>
</evidence>
<reference evidence="1 2" key="1">
    <citation type="submission" date="2024-03" db="EMBL/GenBank/DDBJ databases">
        <title>Chitinophaga caseinilytica sp. nov., a casein hydrolysing bacterium isolated from forest soil.</title>
        <authorList>
            <person name="Lee D.S."/>
            <person name="Han D.M."/>
            <person name="Baek J.H."/>
            <person name="Choi D.G."/>
            <person name="Jeon J.H."/>
            <person name="Jeon C.O."/>
        </authorList>
    </citation>
    <scope>NUCLEOTIDE SEQUENCE [LARGE SCALE GENOMIC DNA]</scope>
    <source>
        <strain evidence="1 2">KACC 19118</strain>
    </source>
</reference>
<name>A0ABZ2ZBY3_9BACT</name>
<keyword evidence="2" id="KW-1185">Reference proteome</keyword>
<proteinExistence type="predicted"/>
<protein>
    <submittedName>
        <fullName evidence="1">Uncharacterized protein</fullName>
    </submittedName>
</protein>
<dbReference type="RefSeq" id="WP_341842816.1">
    <property type="nucleotide sequence ID" value="NZ_CP149792.1"/>
</dbReference>
<organism evidence="1 2">
    <name type="scientific">Chitinophaga caseinilytica</name>
    <dbReference type="NCBI Taxonomy" id="2267521"/>
    <lineage>
        <taxon>Bacteria</taxon>
        <taxon>Pseudomonadati</taxon>
        <taxon>Bacteroidota</taxon>
        <taxon>Chitinophagia</taxon>
        <taxon>Chitinophagales</taxon>
        <taxon>Chitinophagaceae</taxon>
        <taxon>Chitinophaga</taxon>
    </lineage>
</organism>